<dbReference type="EMBL" id="BJNF01000018">
    <property type="protein sequence ID" value="GEC14888.1"/>
    <property type="molecule type" value="Genomic_DNA"/>
</dbReference>
<reference evidence="2 3" key="1">
    <citation type="submission" date="2019-06" db="EMBL/GenBank/DDBJ databases">
        <title>Whole genome shotgun sequence of Nitrobacter winogradskyi NBRC 14297.</title>
        <authorList>
            <person name="Hosoyama A."/>
            <person name="Uohara A."/>
            <person name="Ohji S."/>
            <person name="Ichikawa N."/>
        </authorList>
    </citation>
    <scope>NUCLEOTIDE SEQUENCE [LARGE SCALE GENOMIC DNA]</scope>
    <source>
        <strain evidence="2 3">NBRC 14297</strain>
    </source>
</reference>
<proteinExistence type="predicted"/>
<dbReference type="OrthoDB" id="9843216at2"/>
<evidence type="ECO:0000313" key="2">
    <source>
        <dbReference type="EMBL" id="GEC14888.1"/>
    </source>
</evidence>
<accession>A0A4Y3W8Q9</accession>
<comment type="caution">
    <text evidence="2">The sequence shown here is derived from an EMBL/GenBank/DDBJ whole genome shotgun (WGS) entry which is preliminary data.</text>
</comment>
<dbReference type="Proteomes" id="UP000318825">
    <property type="component" value="Unassembled WGS sequence"/>
</dbReference>
<dbReference type="AlphaFoldDB" id="A0A4Y3W8Q9"/>
<protein>
    <submittedName>
        <fullName evidence="2">Uncharacterized protein</fullName>
    </submittedName>
</protein>
<sequence length="76" mass="8348">MRQQTGSEPSSQNLAFVMLNARPVDMDVADAESEGYYDPMSQTWIAPLHAQISSTYSTHRTAGGATSSDTTHRRDD</sequence>
<feature type="region of interest" description="Disordered" evidence="1">
    <location>
        <begin position="55"/>
        <end position="76"/>
    </location>
</feature>
<gene>
    <name evidence="2" type="ORF">NWI01_07800</name>
</gene>
<organism evidence="2 3">
    <name type="scientific">Nitrobacter winogradskyi</name>
    <name type="common">Nitrobacter agilis</name>
    <dbReference type="NCBI Taxonomy" id="913"/>
    <lineage>
        <taxon>Bacteria</taxon>
        <taxon>Pseudomonadati</taxon>
        <taxon>Pseudomonadota</taxon>
        <taxon>Alphaproteobacteria</taxon>
        <taxon>Hyphomicrobiales</taxon>
        <taxon>Nitrobacteraceae</taxon>
        <taxon>Nitrobacter</taxon>
    </lineage>
</organism>
<evidence type="ECO:0000313" key="3">
    <source>
        <dbReference type="Proteomes" id="UP000318825"/>
    </source>
</evidence>
<feature type="compositionally biased region" description="Polar residues" evidence="1">
    <location>
        <begin position="55"/>
        <end position="69"/>
    </location>
</feature>
<dbReference type="RefSeq" id="WP_141382639.1">
    <property type="nucleotide sequence ID" value="NZ_BJNF01000018.1"/>
</dbReference>
<name>A0A4Y3W8Q9_NITWI</name>
<evidence type="ECO:0000256" key="1">
    <source>
        <dbReference type="SAM" id="MobiDB-lite"/>
    </source>
</evidence>